<reference evidence="3 4" key="1">
    <citation type="submission" date="2021-02" db="EMBL/GenBank/DDBJ databases">
        <authorList>
            <person name="Ra J.-S."/>
        </authorList>
    </citation>
    <scope>NUCLEOTIDE SEQUENCE [LARGE SCALE GENOMIC DNA]</scope>
    <source>
        <strain evidence="3 4">MMS20-R1-14</strain>
    </source>
</reference>
<feature type="region of interest" description="Disordered" evidence="1">
    <location>
        <begin position="143"/>
        <end position="177"/>
    </location>
</feature>
<accession>A0ABS2IWG8</accession>
<sequence length="328" mass="35194">MTRAVRAGMDFVSALDRGSLGGLARLCAPDATWWVDTGPDRRGGDPALAPHGSGRFPLHGRMRMDDKLALMRSLGPHAFPTGCRQIPRRIVAGDDTCVIEVEGYGVHASGREYANRYGFVVDVDPTGAIVAVREYLDTAHAQHVVGDDAPVPRSSLDDPPHHDPPRHDPPDPVDAPPALATALAMWPALARGDLDAFGALFTADATWWTDSGRRRDLGRHHGRGDLDANGPLHGRVAMSGKLAAMRARLAGGAYASPGIAVTADRWIVDDTLVAVEAHGHAVLGDGARYQNRYLWIVDVRPGGIAEVREYCDTLHVTDLMGVAPEADR</sequence>
<dbReference type="EMBL" id="JAFEUC010000010">
    <property type="protein sequence ID" value="MBM7078683.1"/>
    <property type="molecule type" value="Genomic_DNA"/>
</dbReference>
<dbReference type="Gene3D" id="3.10.450.50">
    <property type="match status" value="2"/>
</dbReference>
<comment type="caution">
    <text evidence="3">The sequence shown here is derived from an EMBL/GenBank/DDBJ whole genome shotgun (WGS) entry which is preliminary data.</text>
</comment>
<feature type="domain" description="SnoaL-like" evidence="2">
    <location>
        <begin position="10"/>
        <end position="131"/>
    </location>
</feature>
<dbReference type="InterPro" id="IPR032710">
    <property type="entry name" value="NTF2-like_dom_sf"/>
</dbReference>
<dbReference type="InterPro" id="IPR037401">
    <property type="entry name" value="SnoaL-like"/>
</dbReference>
<protein>
    <submittedName>
        <fullName evidence="3">Nuclear transport factor 2 family protein</fullName>
    </submittedName>
</protein>
<evidence type="ECO:0000259" key="2">
    <source>
        <dbReference type="Pfam" id="PF12680"/>
    </source>
</evidence>
<organism evidence="3 4">
    <name type="scientific">Micromonospora humida</name>
    <dbReference type="NCBI Taxonomy" id="2809018"/>
    <lineage>
        <taxon>Bacteria</taxon>
        <taxon>Bacillati</taxon>
        <taxon>Actinomycetota</taxon>
        <taxon>Actinomycetes</taxon>
        <taxon>Micromonosporales</taxon>
        <taxon>Micromonosporaceae</taxon>
        <taxon>Micromonospora</taxon>
    </lineage>
</organism>
<proteinExistence type="predicted"/>
<dbReference type="Pfam" id="PF12680">
    <property type="entry name" value="SnoaL_2"/>
    <property type="match status" value="2"/>
</dbReference>
<dbReference type="PANTHER" id="PTHR41252:SF1">
    <property type="entry name" value="BLR2505 PROTEIN"/>
    <property type="match status" value="1"/>
</dbReference>
<dbReference type="RefSeq" id="WP_204926562.1">
    <property type="nucleotide sequence ID" value="NZ_JAFEUC010000010.1"/>
</dbReference>
<feature type="domain" description="SnoaL-like" evidence="2">
    <location>
        <begin position="185"/>
        <end position="307"/>
    </location>
</feature>
<dbReference type="SUPFAM" id="SSF54427">
    <property type="entry name" value="NTF2-like"/>
    <property type="match status" value="2"/>
</dbReference>
<dbReference type="PANTHER" id="PTHR41252">
    <property type="entry name" value="BLR2505 PROTEIN"/>
    <property type="match status" value="1"/>
</dbReference>
<name>A0ABS2IWG8_9ACTN</name>
<keyword evidence="4" id="KW-1185">Reference proteome</keyword>
<evidence type="ECO:0000256" key="1">
    <source>
        <dbReference type="SAM" id="MobiDB-lite"/>
    </source>
</evidence>
<dbReference type="Proteomes" id="UP001518872">
    <property type="component" value="Unassembled WGS sequence"/>
</dbReference>
<feature type="compositionally biased region" description="Basic and acidic residues" evidence="1">
    <location>
        <begin position="155"/>
        <end position="170"/>
    </location>
</feature>
<gene>
    <name evidence="3" type="ORF">JQX11_20385</name>
</gene>
<evidence type="ECO:0000313" key="3">
    <source>
        <dbReference type="EMBL" id="MBM7078683.1"/>
    </source>
</evidence>
<evidence type="ECO:0000313" key="4">
    <source>
        <dbReference type="Proteomes" id="UP001518872"/>
    </source>
</evidence>